<dbReference type="OMA" id="REKNMEM"/>
<proteinExistence type="predicted"/>
<reference evidence="1" key="2">
    <citation type="submission" date="2018-10" db="UniProtKB">
        <authorList>
            <consortium name="EnsemblPlants"/>
        </authorList>
    </citation>
    <scope>IDENTIFICATION</scope>
</reference>
<evidence type="ECO:0000313" key="1">
    <source>
        <dbReference type="EnsemblPlants" id="TraesCS1A02G082800.1.cds1"/>
    </source>
</evidence>
<dbReference type="OrthoDB" id="695245at2759"/>
<dbReference type="Gramene" id="TraesSYM1A03G00030690.1">
    <property type="protein sequence ID" value="TraesSYM1A03G00030690.1.CDS1"/>
    <property type="gene ID" value="TraesSYM1A03G00030690"/>
</dbReference>
<dbReference type="Gramene" id="TraesRN1A0100224900.1">
    <property type="protein sequence ID" value="TraesRN1A0100224900.1"/>
    <property type="gene ID" value="TraesRN1A0100224900"/>
</dbReference>
<dbReference type="Gramene" id="TraesCLE_scaffold_026594_01G000200.1">
    <property type="protein sequence ID" value="TraesCLE_scaffold_026594_01G000200.1"/>
    <property type="gene ID" value="TraesCLE_scaffold_026594_01G000200"/>
</dbReference>
<dbReference type="Proteomes" id="UP000019116">
    <property type="component" value="Chromosome 1A"/>
</dbReference>
<organism evidence="1">
    <name type="scientific">Triticum aestivum</name>
    <name type="common">Wheat</name>
    <dbReference type="NCBI Taxonomy" id="4565"/>
    <lineage>
        <taxon>Eukaryota</taxon>
        <taxon>Viridiplantae</taxon>
        <taxon>Streptophyta</taxon>
        <taxon>Embryophyta</taxon>
        <taxon>Tracheophyta</taxon>
        <taxon>Spermatophyta</taxon>
        <taxon>Magnoliopsida</taxon>
        <taxon>Liliopsida</taxon>
        <taxon>Poales</taxon>
        <taxon>Poaceae</taxon>
        <taxon>BOP clade</taxon>
        <taxon>Pooideae</taxon>
        <taxon>Triticodae</taxon>
        <taxon>Triticeae</taxon>
        <taxon>Triticinae</taxon>
        <taxon>Triticum</taxon>
    </lineage>
</organism>
<dbReference type="Gramene" id="TraesROB_scaffold_031273_01G000200.1">
    <property type="protein sequence ID" value="TraesROB_scaffold_031273_01G000200.1"/>
    <property type="gene ID" value="TraesROB_scaffold_031273_01G000200"/>
</dbReference>
<sequence>MQIGPGTFVVRFPNPRAVAQICYVGKITLKTSGAVIHVTKWSSAVGAKGVMEIAWVKISNIPLDKRSNRNLAYVASLVDVPLEVDAATLHRPASVGVRIGCRNVEEIPAVAEAVLGDHFYDFFYEVDQILVRDPNREKKVVQASSNPREKNMEMKNSLLSTPGANLGSFSTGLGGKSPCIPRGKIGPYSGVTGECGI</sequence>
<accession>A0A3B5XVK2</accession>
<dbReference type="Gramene" id="TraesWEE_scaffold_048029_01G000200.1">
    <property type="protein sequence ID" value="TraesWEE_scaffold_048029_01G000200.1"/>
    <property type="gene ID" value="TraesWEE_scaffold_048029_01G000200"/>
</dbReference>
<keyword evidence="2" id="KW-1185">Reference proteome</keyword>
<dbReference type="Gramene" id="TraesJAG1A03G00029890.1">
    <property type="protein sequence ID" value="TraesJAG1A03G00029890.1.CDS1"/>
    <property type="gene ID" value="TraesJAG1A03G00029890"/>
</dbReference>
<dbReference type="PANTHER" id="PTHR33170">
    <property type="entry name" value="DUF4283 DOMAIN-CONTAINING PROTEIN-RELATED"/>
    <property type="match status" value="1"/>
</dbReference>
<dbReference type="PANTHER" id="PTHR33170:SF22">
    <property type="entry name" value="OS10G0417100 PROTEIN"/>
    <property type="match status" value="1"/>
</dbReference>
<protein>
    <submittedName>
        <fullName evidence="1">Uncharacterized protein</fullName>
    </submittedName>
</protein>
<dbReference type="EnsemblPlants" id="TraesCS1A02G082800.1">
    <property type="protein sequence ID" value="TraesCS1A02G082800.1.cds1"/>
    <property type="gene ID" value="TraesCS1A02G082800"/>
</dbReference>
<dbReference type="Gramene" id="TraesCS1A03G0201200.1">
    <property type="protein sequence ID" value="TraesCS1A03G0201200.1.CDS1"/>
    <property type="gene ID" value="TraesCS1A03G0201200"/>
</dbReference>
<reference evidence="1" key="1">
    <citation type="submission" date="2018-08" db="EMBL/GenBank/DDBJ databases">
        <authorList>
            <person name="Rossello M."/>
        </authorList>
    </citation>
    <scope>NUCLEOTIDE SEQUENCE [LARGE SCALE GENOMIC DNA]</scope>
    <source>
        <strain evidence="1">cv. Chinese Spring</strain>
    </source>
</reference>
<name>A0A3B5XVK2_WHEAT</name>
<dbReference type="Gramene" id="TraesSTA1A03G00028790.1">
    <property type="protein sequence ID" value="TraesSTA1A03G00028790.1.CDS1"/>
    <property type="gene ID" value="TraesSTA1A03G00028790"/>
</dbReference>
<dbReference type="Gramene" id="TraesCS1A02G082800.1">
    <property type="protein sequence ID" value="TraesCS1A02G082800.1.cds1"/>
    <property type="gene ID" value="TraesCS1A02G082800"/>
</dbReference>
<dbReference type="Gramene" id="TraesCAD_scaffold_036603_01G000200.1">
    <property type="protein sequence ID" value="TraesCAD_scaffold_036603_01G000200.1"/>
    <property type="gene ID" value="TraesCAD_scaffold_036603_01G000200"/>
</dbReference>
<dbReference type="Gramene" id="TraesJUL1A03G00030810.1">
    <property type="protein sequence ID" value="TraesJUL1A03G00030810.1.CDS1"/>
    <property type="gene ID" value="TraesJUL1A03G00030810"/>
</dbReference>
<dbReference type="Gramene" id="TraesARI1A03G00030240.1">
    <property type="protein sequence ID" value="TraesARI1A03G00030240.1.CDS1"/>
    <property type="gene ID" value="TraesARI1A03G00030240"/>
</dbReference>
<dbReference type="AlphaFoldDB" id="A0A3B5XVK2"/>
<dbReference type="Gramene" id="TraesLAC1A03G00031200.1">
    <property type="protein sequence ID" value="TraesLAC1A03G00031200.1.CDS1"/>
    <property type="gene ID" value="TraesLAC1A03G00031200"/>
</dbReference>
<dbReference type="Gramene" id="TraesMAC1A03G00030000.1">
    <property type="protein sequence ID" value="TraesMAC1A03G00030000.1.CDS1"/>
    <property type="gene ID" value="TraesMAC1A03G00030000"/>
</dbReference>
<evidence type="ECO:0000313" key="2">
    <source>
        <dbReference type="Proteomes" id="UP000019116"/>
    </source>
</evidence>